<accession>A0A8S0TYN5</accession>
<evidence type="ECO:0000313" key="3">
    <source>
        <dbReference type="Proteomes" id="UP000594638"/>
    </source>
</evidence>
<sequence length="124" mass="14588">MKRQRENLLKETKAATPTKSTKKGSRMAVAMSKEAVVKPMEDQKELEAKESNMTAAEDMMEWDEWGSLWSEVDEQMSWATCWCPFWDMEFIGDAYYELYSDVLWDDDIWDLKGIDFMVNNVIHN</sequence>
<dbReference type="OrthoDB" id="1075193at2759"/>
<proteinExistence type="predicted"/>
<reference evidence="2 3" key="1">
    <citation type="submission" date="2019-12" db="EMBL/GenBank/DDBJ databases">
        <authorList>
            <person name="Alioto T."/>
            <person name="Alioto T."/>
            <person name="Gomez Garrido J."/>
        </authorList>
    </citation>
    <scope>NUCLEOTIDE SEQUENCE [LARGE SCALE GENOMIC DNA]</scope>
</reference>
<gene>
    <name evidence="2" type="ORF">OLEA9_A075518</name>
</gene>
<organism evidence="2 3">
    <name type="scientific">Olea europaea subsp. europaea</name>
    <dbReference type="NCBI Taxonomy" id="158383"/>
    <lineage>
        <taxon>Eukaryota</taxon>
        <taxon>Viridiplantae</taxon>
        <taxon>Streptophyta</taxon>
        <taxon>Embryophyta</taxon>
        <taxon>Tracheophyta</taxon>
        <taxon>Spermatophyta</taxon>
        <taxon>Magnoliopsida</taxon>
        <taxon>eudicotyledons</taxon>
        <taxon>Gunneridae</taxon>
        <taxon>Pentapetalae</taxon>
        <taxon>asterids</taxon>
        <taxon>lamiids</taxon>
        <taxon>Lamiales</taxon>
        <taxon>Oleaceae</taxon>
        <taxon>Oleeae</taxon>
        <taxon>Olea</taxon>
    </lineage>
</organism>
<keyword evidence="3" id="KW-1185">Reference proteome</keyword>
<dbReference type="AlphaFoldDB" id="A0A8S0TYN5"/>
<protein>
    <submittedName>
        <fullName evidence="2">Uncharacterized protein</fullName>
    </submittedName>
</protein>
<evidence type="ECO:0000313" key="2">
    <source>
        <dbReference type="EMBL" id="CAA3010064.1"/>
    </source>
</evidence>
<feature type="region of interest" description="Disordered" evidence="1">
    <location>
        <begin position="1"/>
        <end position="24"/>
    </location>
</feature>
<dbReference type="Gramene" id="OE9A075518T1">
    <property type="protein sequence ID" value="OE9A075518C1"/>
    <property type="gene ID" value="OE9A075518"/>
</dbReference>
<comment type="caution">
    <text evidence="2">The sequence shown here is derived from an EMBL/GenBank/DDBJ whole genome shotgun (WGS) entry which is preliminary data.</text>
</comment>
<name>A0A8S0TYN5_OLEEU</name>
<dbReference type="Proteomes" id="UP000594638">
    <property type="component" value="Unassembled WGS sequence"/>
</dbReference>
<dbReference type="EMBL" id="CACTIH010007332">
    <property type="protein sequence ID" value="CAA3010064.1"/>
    <property type="molecule type" value="Genomic_DNA"/>
</dbReference>
<evidence type="ECO:0000256" key="1">
    <source>
        <dbReference type="SAM" id="MobiDB-lite"/>
    </source>
</evidence>
<feature type="compositionally biased region" description="Basic and acidic residues" evidence="1">
    <location>
        <begin position="1"/>
        <end position="13"/>
    </location>
</feature>